<evidence type="ECO:0000256" key="1">
    <source>
        <dbReference type="ARBA" id="ARBA00022679"/>
    </source>
</evidence>
<organism evidence="3 4">
    <name type="scientific">Paracoccus niistensis</name>
    <dbReference type="NCBI Taxonomy" id="632935"/>
    <lineage>
        <taxon>Bacteria</taxon>
        <taxon>Pseudomonadati</taxon>
        <taxon>Pseudomonadota</taxon>
        <taxon>Alphaproteobacteria</taxon>
        <taxon>Rhodobacterales</taxon>
        <taxon>Paracoccaceae</taxon>
        <taxon>Paracoccus</taxon>
    </lineage>
</organism>
<proteinExistence type="predicted"/>
<accession>A0ABV6HYW3</accession>
<dbReference type="PANTHER" id="PTHR44068">
    <property type="entry name" value="ZGC:194242"/>
    <property type="match status" value="1"/>
</dbReference>
<dbReference type="Gene3D" id="3.40.50.150">
    <property type="entry name" value="Vaccinia Virus protein VP39"/>
    <property type="match status" value="1"/>
</dbReference>
<dbReference type="GO" id="GO:0032259">
    <property type="term" value="P:methylation"/>
    <property type="evidence" value="ECO:0007669"/>
    <property type="project" value="UniProtKB-KW"/>
</dbReference>
<dbReference type="CDD" id="cd02440">
    <property type="entry name" value="AdoMet_MTases"/>
    <property type="match status" value="1"/>
</dbReference>
<gene>
    <name evidence="3" type="ORF">ACFFII_00085</name>
</gene>
<keyword evidence="1 3" id="KW-0808">Transferase</keyword>
<evidence type="ECO:0000313" key="4">
    <source>
        <dbReference type="Proteomes" id="UP001589799"/>
    </source>
</evidence>
<dbReference type="InterPro" id="IPR013216">
    <property type="entry name" value="Methyltransf_11"/>
</dbReference>
<feature type="domain" description="Methyltransferase type 11" evidence="2">
    <location>
        <begin position="40"/>
        <end position="137"/>
    </location>
</feature>
<comment type="caution">
    <text evidence="3">The sequence shown here is derived from an EMBL/GenBank/DDBJ whole genome shotgun (WGS) entry which is preliminary data.</text>
</comment>
<name>A0ABV6HYW3_9RHOB</name>
<keyword evidence="3" id="KW-0489">Methyltransferase</keyword>
<dbReference type="EC" id="2.1.1.-" evidence="3"/>
<dbReference type="PANTHER" id="PTHR44068:SF11">
    <property type="entry name" value="GERANYL DIPHOSPHATE 2-C-METHYLTRANSFERASE"/>
    <property type="match status" value="1"/>
</dbReference>
<evidence type="ECO:0000259" key="2">
    <source>
        <dbReference type="Pfam" id="PF08241"/>
    </source>
</evidence>
<dbReference type="Pfam" id="PF08241">
    <property type="entry name" value="Methyltransf_11"/>
    <property type="match status" value="1"/>
</dbReference>
<reference evidence="3 4" key="1">
    <citation type="submission" date="2024-09" db="EMBL/GenBank/DDBJ databases">
        <authorList>
            <person name="Sun Q."/>
            <person name="Mori K."/>
        </authorList>
    </citation>
    <scope>NUCLEOTIDE SEQUENCE [LARGE SCALE GENOMIC DNA]</scope>
    <source>
        <strain evidence="3 4">KCTC 22789</strain>
    </source>
</reference>
<dbReference type="SUPFAM" id="SSF53335">
    <property type="entry name" value="S-adenosyl-L-methionine-dependent methyltransferases"/>
    <property type="match status" value="1"/>
</dbReference>
<dbReference type="Proteomes" id="UP001589799">
    <property type="component" value="Unassembled WGS sequence"/>
</dbReference>
<dbReference type="GO" id="GO:0008168">
    <property type="term" value="F:methyltransferase activity"/>
    <property type="evidence" value="ECO:0007669"/>
    <property type="project" value="UniProtKB-KW"/>
</dbReference>
<protein>
    <submittedName>
        <fullName evidence="3">Class I SAM-dependent methyltransferase</fullName>
        <ecNumber evidence="3">2.1.1.-</ecNumber>
    </submittedName>
</protein>
<dbReference type="InterPro" id="IPR029063">
    <property type="entry name" value="SAM-dependent_MTases_sf"/>
</dbReference>
<keyword evidence="4" id="KW-1185">Reference proteome</keyword>
<dbReference type="InterPro" id="IPR050447">
    <property type="entry name" value="Erg6_SMT_methyltransf"/>
</dbReference>
<dbReference type="RefSeq" id="WP_377696846.1">
    <property type="nucleotide sequence ID" value="NZ_JBHLWE010000002.1"/>
</dbReference>
<evidence type="ECO:0000313" key="3">
    <source>
        <dbReference type="EMBL" id="MFC0339167.1"/>
    </source>
</evidence>
<dbReference type="EMBL" id="JBHLWE010000002">
    <property type="protein sequence ID" value="MFC0339167.1"/>
    <property type="molecule type" value="Genomic_DNA"/>
</dbReference>
<sequence length="272" mass="29242">MNPNKELWEKGDFSKLAATMRGGSDALVDELGITPGMKVLDLACGDGATALPMARRGAEVLGIDIARNLVAAAQARVAAEGLRKCRIVEGDACDLSHLPDKGFDMVVSIFGAMFAPCPAEVARSMVRVTRPGGRIVMGNWIPGDPTMVAQILKHLSDYGPPPPEGFVPPTMWGIEANVLDRFGRAGVPPEAITMEPAFYEFHLDAPPAGLVELFMIYFGPVMRVFEALGEGPRAEELRGKLVDLISRENRSRNGGTDIAARYLRVTVSVPQA</sequence>